<feature type="compositionally biased region" description="Pro residues" evidence="7">
    <location>
        <begin position="133"/>
        <end position="146"/>
    </location>
</feature>
<feature type="domain" description="Zn(2)-C6 fungal-type" evidence="8">
    <location>
        <begin position="27"/>
        <end position="56"/>
    </location>
</feature>
<name>A0A9W9KB01_9EURO</name>
<feature type="region of interest" description="Disordered" evidence="7">
    <location>
        <begin position="725"/>
        <end position="744"/>
    </location>
</feature>
<feature type="region of interest" description="Disordered" evidence="7">
    <location>
        <begin position="1"/>
        <end position="21"/>
    </location>
</feature>
<evidence type="ECO:0000256" key="3">
    <source>
        <dbReference type="ARBA" id="ARBA00023125"/>
    </source>
</evidence>
<dbReference type="SUPFAM" id="SSF57701">
    <property type="entry name" value="Zn2/Cys6 DNA-binding domain"/>
    <property type="match status" value="1"/>
</dbReference>
<feature type="region of interest" description="Disordered" evidence="7">
    <location>
        <begin position="666"/>
        <end position="685"/>
    </location>
</feature>
<dbReference type="Gene3D" id="4.10.240.10">
    <property type="entry name" value="Zn(2)-C6 fungal-type DNA-binding domain"/>
    <property type="match status" value="1"/>
</dbReference>
<evidence type="ECO:0000256" key="1">
    <source>
        <dbReference type="ARBA" id="ARBA00022723"/>
    </source>
</evidence>
<feature type="region of interest" description="Disordered" evidence="7">
    <location>
        <begin position="171"/>
        <end position="208"/>
    </location>
</feature>
<organism evidence="9 10">
    <name type="scientific">Penicillium argentinense</name>
    <dbReference type="NCBI Taxonomy" id="1131581"/>
    <lineage>
        <taxon>Eukaryota</taxon>
        <taxon>Fungi</taxon>
        <taxon>Dikarya</taxon>
        <taxon>Ascomycota</taxon>
        <taxon>Pezizomycotina</taxon>
        <taxon>Eurotiomycetes</taxon>
        <taxon>Eurotiomycetidae</taxon>
        <taxon>Eurotiales</taxon>
        <taxon>Aspergillaceae</taxon>
        <taxon>Penicillium</taxon>
    </lineage>
</organism>
<dbReference type="GO" id="GO:0008270">
    <property type="term" value="F:zinc ion binding"/>
    <property type="evidence" value="ECO:0007669"/>
    <property type="project" value="InterPro"/>
</dbReference>
<dbReference type="Pfam" id="PF04082">
    <property type="entry name" value="Fungal_trans"/>
    <property type="match status" value="1"/>
</dbReference>
<dbReference type="AlphaFoldDB" id="A0A9W9KB01"/>
<dbReference type="Pfam" id="PF00172">
    <property type="entry name" value="Zn_clus"/>
    <property type="match status" value="1"/>
</dbReference>
<dbReference type="Proteomes" id="UP001149074">
    <property type="component" value="Unassembled WGS sequence"/>
</dbReference>
<dbReference type="InterPro" id="IPR036864">
    <property type="entry name" value="Zn2-C6_fun-type_DNA-bd_sf"/>
</dbReference>
<accession>A0A9W9KB01</accession>
<keyword evidence="6" id="KW-0175">Coiled coil</keyword>
<proteinExistence type="predicted"/>
<dbReference type="GeneID" id="81357997"/>
<dbReference type="GO" id="GO:0000435">
    <property type="term" value="P:positive regulation of transcription from RNA polymerase II promoter by galactose"/>
    <property type="evidence" value="ECO:0007669"/>
    <property type="project" value="TreeGrafter"/>
</dbReference>
<feature type="coiled-coil region" evidence="6">
    <location>
        <begin position="73"/>
        <end position="100"/>
    </location>
</feature>
<comment type="caution">
    <text evidence="9">The sequence shown here is derived from an EMBL/GenBank/DDBJ whole genome shotgun (WGS) entry which is preliminary data.</text>
</comment>
<dbReference type="EMBL" id="JAPQKI010000005">
    <property type="protein sequence ID" value="KAJ5099523.1"/>
    <property type="molecule type" value="Genomic_DNA"/>
</dbReference>
<evidence type="ECO:0000313" key="9">
    <source>
        <dbReference type="EMBL" id="KAJ5099523.1"/>
    </source>
</evidence>
<dbReference type="RefSeq" id="XP_056475177.1">
    <property type="nucleotide sequence ID" value="XM_056619018.1"/>
</dbReference>
<feature type="region of interest" description="Disordered" evidence="7">
    <location>
        <begin position="105"/>
        <end position="151"/>
    </location>
</feature>
<keyword evidence="10" id="KW-1185">Reference proteome</keyword>
<dbReference type="PANTHER" id="PTHR47424">
    <property type="entry name" value="REGULATORY PROTEIN GAL4"/>
    <property type="match status" value="1"/>
</dbReference>
<gene>
    <name evidence="9" type="ORF">N7532_006524</name>
</gene>
<dbReference type="SMART" id="SM00906">
    <property type="entry name" value="Fungal_trans"/>
    <property type="match status" value="1"/>
</dbReference>
<dbReference type="GO" id="GO:0000981">
    <property type="term" value="F:DNA-binding transcription factor activity, RNA polymerase II-specific"/>
    <property type="evidence" value="ECO:0007669"/>
    <property type="project" value="InterPro"/>
</dbReference>
<reference evidence="9" key="1">
    <citation type="submission" date="2022-11" db="EMBL/GenBank/DDBJ databases">
        <authorList>
            <person name="Petersen C."/>
        </authorList>
    </citation>
    <scope>NUCLEOTIDE SEQUENCE</scope>
    <source>
        <strain evidence="9">IBT 30761</strain>
    </source>
</reference>
<evidence type="ECO:0000259" key="8">
    <source>
        <dbReference type="PROSITE" id="PS50048"/>
    </source>
</evidence>
<feature type="compositionally biased region" description="Polar residues" evidence="7">
    <location>
        <begin position="1"/>
        <end position="16"/>
    </location>
</feature>
<dbReference type="GO" id="GO:0006351">
    <property type="term" value="P:DNA-templated transcription"/>
    <property type="evidence" value="ECO:0007669"/>
    <property type="project" value="InterPro"/>
</dbReference>
<evidence type="ECO:0000256" key="5">
    <source>
        <dbReference type="ARBA" id="ARBA00023242"/>
    </source>
</evidence>
<keyword evidence="5" id="KW-0539">Nucleus</keyword>
<dbReference type="GO" id="GO:0005634">
    <property type="term" value="C:nucleus"/>
    <property type="evidence" value="ECO:0007669"/>
    <property type="project" value="TreeGrafter"/>
</dbReference>
<dbReference type="GO" id="GO:0000978">
    <property type="term" value="F:RNA polymerase II cis-regulatory region sequence-specific DNA binding"/>
    <property type="evidence" value="ECO:0007669"/>
    <property type="project" value="TreeGrafter"/>
</dbReference>
<keyword evidence="2" id="KW-0805">Transcription regulation</keyword>
<keyword evidence="3" id="KW-0238">DNA-binding</keyword>
<dbReference type="PROSITE" id="PS50048">
    <property type="entry name" value="ZN2_CY6_FUNGAL_2"/>
    <property type="match status" value="1"/>
</dbReference>
<dbReference type="InterPro" id="IPR001138">
    <property type="entry name" value="Zn2Cys6_DnaBD"/>
</dbReference>
<dbReference type="InterPro" id="IPR007219">
    <property type="entry name" value="XnlR_reg_dom"/>
</dbReference>
<reference evidence="9" key="2">
    <citation type="journal article" date="2023" name="IMA Fungus">
        <title>Comparative genomic study of the Penicillium genus elucidates a diverse pangenome and 15 lateral gene transfer events.</title>
        <authorList>
            <person name="Petersen C."/>
            <person name="Sorensen T."/>
            <person name="Nielsen M.R."/>
            <person name="Sondergaard T.E."/>
            <person name="Sorensen J.L."/>
            <person name="Fitzpatrick D.A."/>
            <person name="Frisvad J.C."/>
            <person name="Nielsen K.L."/>
        </authorList>
    </citation>
    <scope>NUCLEOTIDE SEQUENCE</scope>
    <source>
        <strain evidence="9">IBT 30761</strain>
    </source>
</reference>
<evidence type="ECO:0000256" key="4">
    <source>
        <dbReference type="ARBA" id="ARBA00023163"/>
    </source>
</evidence>
<feature type="compositionally biased region" description="Basic and acidic residues" evidence="7">
    <location>
        <begin position="184"/>
        <end position="200"/>
    </location>
</feature>
<evidence type="ECO:0000256" key="6">
    <source>
        <dbReference type="SAM" id="Coils"/>
    </source>
</evidence>
<dbReference type="InterPro" id="IPR051127">
    <property type="entry name" value="Fungal_SecMet_Regulators"/>
</dbReference>
<evidence type="ECO:0000313" key="10">
    <source>
        <dbReference type="Proteomes" id="UP001149074"/>
    </source>
</evidence>
<feature type="compositionally biased region" description="Basic and acidic residues" evidence="7">
    <location>
        <begin position="114"/>
        <end position="126"/>
    </location>
</feature>
<protein>
    <recommendedName>
        <fullName evidence="8">Zn(2)-C6 fungal-type domain-containing protein</fullName>
    </recommendedName>
</protein>
<dbReference type="SMART" id="SM00066">
    <property type="entry name" value="GAL4"/>
    <property type="match status" value="1"/>
</dbReference>
<dbReference type="CDD" id="cd00067">
    <property type="entry name" value="GAL4"/>
    <property type="match status" value="1"/>
</dbReference>
<keyword evidence="1" id="KW-0479">Metal-binding</keyword>
<sequence>MSSAGQEANEQDSASQRKTRAPYIQRACIECKRRKQRCSGHDPCKNCESRSVRCKYSNNDSPPILNEPATDYLTAVTSQVKALNSQVESMQAEIRSLKQVTGIEELEETSGSDSLRDKRELFEQRQSKKRKLPPPATIAVSPPPIQGPRYQGLTSADYSLKLTSLNLAQMQNPTGAKPSDLDACYDRGEGKEKSPSETKVSEMGSQSSSDQVSVQVFTEISHSKARELVILYSEVVGSLHPIVDISIVLECVDGLYARLEATKDNPERQTGRYDVIVVRLILAIALLSEQKHNSALIESCYEGVEQELKSILCSETVSLRGVTLVLLWAIYHLYSNRVRMAWRLCGTSASLAMELGLHRPETLQKAFPNDSERFKAVRVMWSIFILDHGWSAALGLPRNFDDAALDSTQLVPSDSVYLRSMASYCVISTKIVNATSKVPVDAQVYEDEQFQFLNYQIDRWQLTVLDGFITNPAAGHNMTSDPFDSVSTLLYLRANQLRILLLRPLFFAESPVKPDRTKISASLQLAIRTISVIYHLNSTTDIYRKQHPFFSHFLISATSLILLIITYRGGPDLSTIEPSVFNPQDICKSLQRAIELITEYSGISNYSQQLHRRLLSIVGLLARLDILSLDVDSGNPREQHIAHAQKPAHSPMAVYMPESADLGSSFYTSPPLTSAGTGQSQHQESISDTIPFYQDDHPQMDTFLNGTIWNELDKLLVSRLHSAESPMDLGDSRPEYGTMYDHSQ</sequence>
<dbReference type="OrthoDB" id="2123952at2759"/>
<evidence type="ECO:0000256" key="7">
    <source>
        <dbReference type="SAM" id="MobiDB-lite"/>
    </source>
</evidence>
<dbReference type="PANTHER" id="PTHR47424:SF5">
    <property type="entry name" value="ZN(II)2CYS6 TRANSCRIPTION FACTOR (EUROFUNG)"/>
    <property type="match status" value="1"/>
</dbReference>
<dbReference type="PROSITE" id="PS00463">
    <property type="entry name" value="ZN2_CY6_FUNGAL_1"/>
    <property type="match status" value="1"/>
</dbReference>
<dbReference type="CDD" id="cd12148">
    <property type="entry name" value="fungal_TF_MHR"/>
    <property type="match status" value="1"/>
</dbReference>
<evidence type="ECO:0000256" key="2">
    <source>
        <dbReference type="ARBA" id="ARBA00023015"/>
    </source>
</evidence>
<keyword evidence="4" id="KW-0804">Transcription</keyword>